<protein>
    <submittedName>
        <fullName evidence="1">Uncharacterized protein</fullName>
    </submittedName>
</protein>
<dbReference type="Proteomes" id="UP000517916">
    <property type="component" value="Unassembled WGS sequence"/>
</dbReference>
<accession>A0ABR6BGQ3</accession>
<sequence length="294" mass="31614">MTASRRVYTAEPVHAASEAVARNRYTLTVPERQVLTDVIEGARNATTTPIPLPDAMRQCLFPDATTPGQQQLEAAVLRGLTSGRPLRLPPDNRPVVRVTPLPERLSLGLHPHLLTRLLTELMPRLVDGTVHGLPGLRLRLVRRTLVARLYGAGDPVPEVTFQAVGRAGWVACLAYAHTVHDRDTFLRGHPHVAEEEARTGAASPAAQGDRALSILARRVGALTAAQHLPTITARYNTVVVTLHPTARALDPRVLTHPVFGLPGYAPAAVTETSVLLLPSDSPGAVPILLRRAPG</sequence>
<reference evidence="1 2" key="1">
    <citation type="submission" date="2020-08" db="EMBL/GenBank/DDBJ databases">
        <title>Genomic Encyclopedia of Archaeal and Bacterial Type Strains, Phase II (KMG-II): from individual species to whole genera.</title>
        <authorList>
            <person name="Goeker M."/>
        </authorList>
    </citation>
    <scope>NUCLEOTIDE SEQUENCE [LARGE SCALE GENOMIC DNA]</scope>
    <source>
        <strain evidence="1 2">DSM 43850</strain>
    </source>
</reference>
<evidence type="ECO:0000313" key="1">
    <source>
        <dbReference type="EMBL" id="MBA8925950.1"/>
    </source>
</evidence>
<proteinExistence type="predicted"/>
<keyword evidence="2" id="KW-1185">Reference proteome</keyword>
<name>A0ABR6BGQ3_9PSEU</name>
<evidence type="ECO:0000313" key="2">
    <source>
        <dbReference type="Proteomes" id="UP000517916"/>
    </source>
</evidence>
<dbReference type="RefSeq" id="WP_182837565.1">
    <property type="nucleotide sequence ID" value="NZ_BAAABQ010000059.1"/>
</dbReference>
<comment type="caution">
    <text evidence="1">The sequence shown here is derived from an EMBL/GenBank/DDBJ whole genome shotgun (WGS) entry which is preliminary data.</text>
</comment>
<gene>
    <name evidence="1" type="ORF">BC739_003149</name>
</gene>
<organism evidence="1 2">
    <name type="scientific">Kutzneria viridogrisea</name>
    <dbReference type="NCBI Taxonomy" id="47990"/>
    <lineage>
        <taxon>Bacteria</taxon>
        <taxon>Bacillati</taxon>
        <taxon>Actinomycetota</taxon>
        <taxon>Actinomycetes</taxon>
        <taxon>Pseudonocardiales</taxon>
        <taxon>Pseudonocardiaceae</taxon>
        <taxon>Kutzneria</taxon>
    </lineage>
</organism>
<dbReference type="EMBL" id="JACJID010000002">
    <property type="protein sequence ID" value="MBA8925950.1"/>
    <property type="molecule type" value="Genomic_DNA"/>
</dbReference>